<comment type="caution">
    <text evidence="13">The sequence shown here is derived from an EMBL/GenBank/DDBJ whole genome shotgun (WGS) entry which is preliminary data.</text>
</comment>
<dbReference type="InterPro" id="IPR036236">
    <property type="entry name" value="Znf_C2H2_sf"/>
</dbReference>
<keyword evidence="2" id="KW-0479">Metal-binding</keyword>
<evidence type="ECO:0000313" key="14">
    <source>
        <dbReference type="Proteomes" id="UP000606786"/>
    </source>
</evidence>
<feature type="domain" description="C2H2-type" evidence="12">
    <location>
        <begin position="355"/>
        <end position="383"/>
    </location>
</feature>
<feature type="domain" description="C2H2-type" evidence="12">
    <location>
        <begin position="297"/>
        <end position="324"/>
    </location>
</feature>
<dbReference type="PANTHER" id="PTHR19818">
    <property type="entry name" value="ZINC FINGER PROTEIN ZIC AND GLI"/>
    <property type="match status" value="1"/>
</dbReference>
<name>A0A811UTB2_CERCA</name>
<proteinExistence type="predicted"/>
<feature type="compositionally biased region" description="Acidic residues" evidence="11">
    <location>
        <begin position="522"/>
        <end position="535"/>
    </location>
</feature>
<feature type="region of interest" description="Disordered" evidence="11">
    <location>
        <begin position="35"/>
        <end position="59"/>
    </location>
</feature>
<dbReference type="Pfam" id="PF23611">
    <property type="entry name" value="zf-C2H2_16"/>
    <property type="match status" value="1"/>
</dbReference>
<feature type="domain" description="C2H2-type" evidence="12">
    <location>
        <begin position="384"/>
        <end position="411"/>
    </location>
</feature>
<dbReference type="KEGG" id="ccat:101455506"/>
<evidence type="ECO:0000256" key="7">
    <source>
        <dbReference type="ARBA" id="ARBA00023125"/>
    </source>
</evidence>
<evidence type="ECO:0000256" key="5">
    <source>
        <dbReference type="ARBA" id="ARBA00022833"/>
    </source>
</evidence>
<evidence type="ECO:0000256" key="10">
    <source>
        <dbReference type="PROSITE-ProRule" id="PRU00042"/>
    </source>
</evidence>
<evidence type="ECO:0000256" key="3">
    <source>
        <dbReference type="ARBA" id="ARBA00022737"/>
    </source>
</evidence>
<keyword evidence="14" id="KW-1185">Reference proteome</keyword>
<evidence type="ECO:0000313" key="13">
    <source>
        <dbReference type="EMBL" id="CAD7002419.1"/>
    </source>
</evidence>
<dbReference type="GO" id="GO:0045944">
    <property type="term" value="P:positive regulation of transcription by RNA polymerase II"/>
    <property type="evidence" value="ECO:0007669"/>
    <property type="project" value="UniProtKB-ARBA"/>
</dbReference>
<dbReference type="FunFam" id="3.30.160.60:FF:000255">
    <property type="entry name" value="Zinc finger and AT-hook domain containing"/>
    <property type="match status" value="1"/>
</dbReference>
<accession>A0A811UTB2</accession>
<feature type="domain" description="C2H2-type" evidence="12">
    <location>
        <begin position="184"/>
        <end position="211"/>
    </location>
</feature>
<keyword evidence="8" id="KW-0804">Transcription</keyword>
<feature type="region of interest" description="Disordered" evidence="11">
    <location>
        <begin position="74"/>
        <end position="117"/>
    </location>
</feature>
<dbReference type="GO" id="GO:0000981">
    <property type="term" value="F:DNA-binding transcription factor activity, RNA polymerase II-specific"/>
    <property type="evidence" value="ECO:0007669"/>
    <property type="project" value="TreeGrafter"/>
</dbReference>
<feature type="domain" description="C2H2-type" evidence="12">
    <location>
        <begin position="412"/>
        <end position="439"/>
    </location>
</feature>
<feature type="domain" description="C2H2-type" evidence="12">
    <location>
        <begin position="440"/>
        <end position="468"/>
    </location>
</feature>
<dbReference type="GO" id="GO:0008270">
    <property type="term" value="F:zinc ion binding"/>
    <property type="evidence" value="ECO:0007669"/>
    <property type="project" value="UniProtKB-KW"/>
</dbReference>
<dbReference type="PROSITE" id="PS00028">
    <property type="entry name" value="ZINC_FINGER_C2H2_1"/>
    <property type="match status" value="7"/>
</dbReference>
<dbReference type="PROSITE" id="PS50157">
    <property type="entry name" value="ZINC_FINGER_C2H2_2"/>
    <property type="match status" value="11"/>
</dbReference>
<dbReference type="FunFam" id="3.30.160.60:FF:001668">
    <property type="entry name" value="transcriptional repressor CTCF"/>
    <property type="match status" value="1"/>
</dbReference>
<keyword evidence="6" id="KW-0805">Transcription regulation</keyword>
<reference evidence="13" key="1">
    <citation type="submission" date="2020-11" db="EMBL/GenBank/DDBJ databases">
        <authorList>
            <person name="Whitehead M."/>
        </authorList>
    </citation>
    <scope>NUCLEOTIDE SEQUENCE</scope>
    <source>
        <strain evidence="13">EGII</strain>
    </source>
</reference>
<feature type="domain" description="C2H2-type" evidence="12">
    <location>
        <begin position="212"/>
        <end position="239"/>
    </location>
</feature>
<evidence type="ECO:0000256" key="9">
    <source>
        <dbReference type="ARBA" id="ARBA00023242"/>
    </source>
</evidence>
<organism evidence="13 14">
    <name type="scientific">Ceratitis capitata</name>
    <name type="common">Mediterranean fruit fly</name>
    <name type="synonym">Tephritis capitata</name>
    <dbReference type="NCBI Taxonomy" id="7213"/>
    <lineage>
        <taxon>Eukaryota</taxon>
        <taxon>Metazoa</taxon>
        <taxon>Ecdysozoa</taxon>
        <taxon>Arthropoda</taxon>
        <taxon>Hexapoda</taxon>
        <taxon>Insecta</taxon>
        <taxon>Pterygota</taxon>
        <taxon>Neoptera</taxon>
        <taxon>Endopterygota</taxon>
        <taxon>Diptera</taxon>
        <taxon>Brachycera</taxon>
        <taxon>Muscomorpha</taxon>
        <taxon>Tephritoidea</taxon>
        <taxon>Tephritidae</taxon>
        <taxon>Ceratitis</taxon>
        <taxon>Ceratitis</taxon>
    </lineage>
</organism>
<evidence type="ECO:0000256" key="6">
    <source>
        <dbReference type="ARBA" id="ARBA00023015"/>
    </source>
</evidence>
<feature type="domain" description="C2H2-type" evidence="12">
    <location>
        <begin position="269"/>
        <end position="296"/>
    </location>
</feature>
<keyword evidence="9" id="KW-0539">Nucleus</keyword>
<evidence type="ECO:0000256" key="1">
    <source>
        <dbReference type="ARBA" id="ARBA00004123"/>
    </source>
</evidence>
<dbReference type="PANTHER" id="PTHR19818:SF139">
    <property type="entry name" value="PAIR-RULE PROTEIN ODD-PAIRED"/>
    <property type="match status" value="1"/>
</dbReference>
<feature type="compositionally biased region" description="Basic and acidic residues" evidence="11">
    <location>
        <begin position="512"/>
        <end position="521"/>
    </location>
</feature>
<keyword evidence="7" id="KW-0238">DNA-binding</keyword>
<dbReference type="InterPro" id="IPR056438">
    <property type="entry name" value="Znf-C2H2_CTCF"/>
</dbReference>
<evidence type="ECO:0000256" key="8">
    <source>
        <dbReference type="ARBA" id="ARBA00023163"/>
    </source>
</evidence>
<dbReference type="SUPFAM" id="SSF57667">
    <property type="entry name" value="beta-beta-alpha zinc fingers"/>
    <property type="match status" value="6"/>
</dbReference>
<dbReference type="SMART" id="SM00355">
    <property type="entry name" value="ZnF_C2H2"/>
    <property type="match status" value="11"/>
</dbReference>
<dbReference type="AlphaFoldDB" id="A0A811UTB2"/>
<evidence type="ECO:0000259" key="12">
    <source>
        <dbReference type="PROSITE" id="PS50157"/>
    </source>
</evidence>
<dbReference type="GO" id="GO:0000978">
    <property type="term" value="F:RNA polymerase II cis-regulatory region sequence-specific DNA binding"/>
    <property type="evidence" value="ECO:0007669"/>
    <property type="project" value="TreeGrafter"/>
</dbReference>
<dbReference type="GO" id="GO:0005634">
    <property type="term" value="C:nucleus"/>
    <property type="evidence" value="ECO:0007669"/>
    <property type="project" value="UniProtKB-SubCell"/>
</dbReference>
<keyword evidence="3" id="KW-0677">Repeat</keyword>
<feature type="region of interest" description="Disordered" evidence="11">
    <location>
        <begin position="500"/>
        <end position="535"/>
    </location>
</feature>
<dbReference type="OrthoDB" id="6077919at2759"/>
<gene>
    <name evidence="13" type="ORF">CCAP1982_LOCUS10910</name>
</gene>
<dbReference type="InterPro" id="IPR050329">
    <property type="entry name" value="GLI_C2H2-zinc-finger"/>
</dbReference>
<feature type="domain" description="C2H2-type" evidence="12">
    <location>
        <begin position="477"/>
        <end position="504"/>
    </location>
</feature>
<evidence type="ECO:0000256" key="4">
    <source>
        <dbReference type="ARBA" id="ARBA00022771"/>
    </source>
</evidence>
<dbReference type="Pfam" id="PF00096">
    <property type="entry name" value="zf-C2H2"/>
    <property type="match status" value="6"/>
</dbReference>
<evidence type="ECO:0000256" key="11">
    <source>
        <dbReference type="SAM" id="MobiDB-lite"/>
    </source>
</evidence>
<dbReference type="InterPro" id="IPR013087">
    <property type="entry name" value="Znf_C2H2_type"/>
</dbReference>
<dbReference type="FunFam" id="3.30.160.60:FF:000446">
    <property type="entry name" value="Zinc finger protein"/>
    <property type="match status" value="1"/>
</dbReference>
<sequence length="674" mass="77680">MSGAMDDDSEGQDLETIIHSINKEIEEVTLCLTDDMNGNEDESQEEHAPVEISIEDEDKQYYLDDRGNIYLTLTSSKTDEVPTSSKRKTKSVSESTSKRMAKSNKAPKASTKSESGEENFMIYINDDKIKSEVEQSADDPATLDEMYEFDELEEETESPAKGEKISLLKVLPVKSSELSGAQIYKCAHCNYETCKRYMLSRHMKSHSDDRPFVCSVCDRAFKTNHTLQNHINVHLGRKPHPCLSCDSRFTTQGDLSRHVMYKHTHTKRHKCTECDYATVEMSKLRRHMRAHTGERPYQCPHCTYASPDSFKLKRHLRTHTGEKPYECDICQSRFTQSNSLKSHKLIHSVDDKPVFQCALCPTTCSRKSDLRTHVQKLHYSDKPLPCKRCGKELPDRYSYKMHVKTHEGERCYSCNQCNYKSISMRNLEMHKQIHSEEKPFECEKCGHRFRQKQLLGRHINLYHNENYVPPPKLQKSHNCPYCTRVFAHKGNLVRHMRLHDDQESGTHSLRIPKVENEKLTDSDEEPYATDDDTMNGENFEEYDVIEEVEELETDLAIEADEPTTSQSPIQNNSKTLHIEMARENKRNTKHVKIEEEFISDLDDDESGVPGYMVVKVDDDGDCVILTNVENGKTNETTAVEETSLNVENNFGFSLEECNDDDMEETVFLNIVEEN</sequence>
<keyword evidence="5" id="KW-0862">Zinc</keyword>
<dbReference type="EMBL" id="CAJHJT010000034">
    <property type="protein sequence ID" value="CAD7002419.1"/>
    <property type="molecule type" value="Genomic_DNA"/>
</dbReference>
<evidence type="ECO:0000256" key="2">
    <source>
        <dbReference type="ARBA" id="ARBA00022723"/>
    </source>
</evidence>
<dbReference type="FunFam" id="3.30.160.60:FF:000145">
    <property type="entry name" value="Zinc finger protein 574"/>
    <property type="match status" value="1"/>
</dbReference>
<protein>
    <submittedName>
        <fullName evidence="13">(Mediterranean fruit fly) hypothetical protein</fullName>
    </submittedName>
</protein>
<feature type="domain" description="C2H2-type" evidence="12">
    <location>
        <begin position="325"/>
        <end position="352"/>
    </location>
</feature>
<dbReference type="Proteomes" id="UP000606786">
    <property type="component" value="Unassembled WGS sequence"/>
</dbReference>
<dbReference type="FunFam" id="3.30.160.60:FF:000420">
    <property type="entry name" value="Putative transcriptional repressor ctcf"/>
    <property type="match status" value="1"/>
</dbReference>
<comment type="subcellular location">
    <subcellularLocation>
        <location evidence="1">Nucleus</location>
    </subcellularLocation>
</comment>
<feature type="domain" description="C2H2-type" evidence="12">
    <location>
        <begin position="240"/>
        <end position="268"/>
    </location>
</feature>
<keyword evidence="4 10" id="KW-0863">Zinc-finger</keyword>
<dbReference type="Gene3D" id="3.30.160.60">
    <property type="entry name" value="Classic Zinc Finger"/>
    <property type="match status" value="9"/>
</dbReference>
<feature type="compositionally biased region" description="Polar residues" evidence="11">
    <location>
        <begin position="74"/>
        <end position="84"/>
    </location>
</feature>